<protein>
    <submittedName>
        <fullName evidence="1">Uncharacterized protein</fullName>
    </submittedName>
</protein>
<reference evidence="1" key="1">
    <citation type="submission" date="2023-08" db="EMBL/GenBank/DDBJ databases">
        <title>The Comparative Genomic Analysis of Yersiniaceae from Polar Regions.</title>
        <authorList>
            <person name="Goncharov A."/>
            <person name="Aslanov B."/>
            <person name="Kolodzhieva V."/>
            <person name="Azarov D."/>
            <person name="Mochov A."/>
            <person name="Lebedeva E."/>
        </authorList>
    </citation>
    <scope>NUCLEOTIDE SEQUENCE</scope>
    <source>
        <strain evidence="1">Vf</strain>
    </source>
</reference>
<dbReference type="AlphaFoldDB" id="A0AAJ2DBF2"/>
<accession>A0AAJ2DBF2</accession>
<comment type="caution">
    <text evidence="1">The sequence shown here is derived from an EMBL/GenBank/DDBJ whole genome shotgun (WGS) entry which is preliminary data.</text>
</comment>
<name>A0AAJ2DBF2_SERFO</name>
<organism evidence="1 2">
    <name type="scientific">Serratia fonticola</name>
    <dbReference type="NCBI Taxonomy" id="47917"/>
    <lineage>
        <taxon>Bacteria</taxon>
        <taxon>Pseudomonadati</taxon>
        <taxon>Pseudomonadota</taxon>
        <taxon>Gammaproteobacteria</taxon>
        <taxon>Enterobacterales</taxon>
        <taxon>Yersiniaceae</taxon>
        <taxon>Serratia</taxon>
    </lineage>
</organism>
<proteinExistence type="predicted"/>
<evidence type="ECO:0000313" key="1">
    <source>
        <dbReference type="EMBL" id="MDQ9127646.1"/>
    </source>
</evidence>
<evidence type="ECO:0000313" key="2">
    <source>
        <dbReference type="Proteomes" id="UP001224622"/>
    </source>
</evidence>
<sequence>MAHEITLAEANKKAYQAEVILMMLSRQVEDMAPCEIEVAINMAKDLSSCVAAWLGEETAMRGEQQ</sequence>
<gene>
    <name evidence="1" type="ORF">RDT67_14530</name>
</gene>
<dbReference type="EMBL" id="JAVIGA010000014">
    <property type="protein sequence ID" value="MDQ9127646.1"/>
    <property type="molecule type" value="Genomic_DNA"/>
</dbReference>
<dbReference type="RefSeq" id="WP_309047717.1">
    <property type="nucleotide sequence ID" value="NZ_JAVIGA010000014.1"/>
</dbReference>
<dbReference type="Proteomes" id="UP001224622">
    <property type="component" value="Unassembled WGS sequence"/>
</dbReference>